<feature type="region of interest" description="Disordered" evidence="1">
    <location>
        <begin position="325"/>
        <end position="480"/>
    </location>
</feature>
<dbReference type="EMBL" id="KB469300">
    <property type="protein sequence ID" value="EPQ56188.1"/>
    <property type="molecule type" value="Genomic_DNA"/>
</dbReference>
<dbReference type="HOGENOM" id="CLU_420885_0_0_1"/>
<keyword evidence="3" id="KW-1185">Reference proteome</keyword>
<feature type="compositionally biased region" description="Low complexity" evidence="1">
    <location>
        <begin position="424"/>
        <end position="435"/>
    </location>
</feature>
<reference evidence="2 3" key="1">
    <citation type="journal article" date="2012" name="Science">
        <title>The Paleozoic origin of enzymatic lignin decomposition reconstructed from 31 fungal genomes.</title>
        <authorList>
            <person name="Floudas D."/>
            <person name="Binder M."/>
            <person name="Riley R."/>
            <person name="Barry K."/>
            <person name="Blanchette R.A."/>
            <person name="Henrissat B."/>
            <person name="Martinez A.T."/>
            <person name="Otillar R."/>
            <person name="Spatafora J.W."/>
            <person name="Yadav J.S."/>
            <person name="Aerts A."/>
            <person name="Benoit I."/>
            <person name="Boyd A."/>
            <person name="Carlson A."/>
            <person name="Copeland A."/>
            <person name="Coutinho P.M."/>
            <person name="de Vries R.P."/>
            <person name="Ferreira P."/>
            <person name="Findley K."/>
            <person name="Foster B."/>
            <person name="Gaskell J."/>
            <person name="Glotzer D."/>
            <person name="Gorecki P."/>
            <person name="Heitman J."/>
            <person name="Hesse C."/>
            <person name="Hori C."/>
            <person name="Igarashi K."/>
            <person name="Jurgens J.A."/>
            <person name="Kallen N."/>
            <person name="Kersten P."/>
            <person name="Kohler A."/>
            <person name="Kuees U."/>
            <person name="Kumar T.K.A."/>
            <person name="Kuo A."/>
            <person name="LaButti K."/>
            <person name="Larrondo L.F."/>
            <person name="Lindquist E."/>
            <person name="Ling A."/>
            <person name="Lombard V."/>
            <person name="Lucas S."/>
            <person name="Lundell T."/>
            <person name="Martin R."/>
            <person name="McLaughlin D.J."/>
            <person name="Morgenstern I."/>
            <person name="Morin E."/>
            <person name="Murat C."/>
            <person name="Nagy L.G."/>
            <person name="Nolan M."/>
            <person name="Ohm R.A."/>
            <person name="Patyshakuliyeva A."/>
            <person name="Rokas A."/>
            <person name="Ruiz-Duenas F.J."/>
            <person name="Sabat G."/>
            <person name="Salamov A."/>
            <person name="Samejima M."/>
            <person name="Schmutz J."/>
            <person name="Slot J.C."/>
            <person name="St John F."/>
            <person name="Stenlid J."/>
            <person name="Sun H."/>
            <person name="Sun S."/>
            <person name="Syed K."/>
            <person name="Tsang A."/>
            <person name="Wiebenga A."/>
            <person name="Young D."/>
            <person name="Pisabarro A."/>
            <person name="Eastwood D.C."/>
            <person name="Martin F."/>
            <person name="Cullen D."/>
            <person name="Grigoriev I.V."/>
            <person name="Hibbett D.S."/>
        </authorList>
    </citation>
    <scope>NUCLEOTIDE SEQUENCE [LARGE SCALE GENOMIC DNA]</scope>
    <source>
        <strain evidence="2 3">ATCC 11539</strain>
    </source>
</reference>
<feature type="compositionally biased region" description="Low complexity" evidence="1">
    <location>
        <begin position="202"/>
        <end position="215"/>
    </location>
</feature>
<feature type="region of interest" description="Disordered" evidence="1">
    <location>
        <begin position="116"/>
        <end position="247"/>
    </location>
</feature>
<dbReference type="STRING" id="670483.S7QA09"/>
<dbReference type="KEGG" id="gtr:GLOTRDRAFT_115545"/>
<dbReference type="GeneID" id="19300057"/>
<dbReference type="eggNOG" id="KOG0266">
    <property type="taxonomic scope" value="Eukaryota"/>
</dbReference>
<feature type="compositionally biased region" description="Polar residues" evidence="1">
    <location>
        <begin position="49"/>
        <end position="68"/>
    </location>
</feature>
<proteinExistence type="predicted"/>
<dbReference type="OMA" id="GGGKMYP"/>
<feature type="compositionally biased region" description="Gly residues" evidence="1">
    <location>
        <begin position="227"/>
        <end position="236"/>
    </location>
</feature>
<evidence type="ECO:0000256" key="1">
    <source>
        <dbReference type="SAM" id="MobiDB-lite"/>
    </source>
</evidence>
<accession>S7QA09</accession>
<dbReference type="OrthoDB" id="5600002at2759"/>
<gene>
    <name evidence="2" type="ORF">GLOTRDRAFT_115545</name>
</gene>
<dbReference type="RefSeq" id="XP_007864959.1">
    <property type="nucleotide sequence ID" value="XM_007866768.1"/>
</dbReference>
<evidence type="ECO:0000313" key="2">
    <source>
        <dbReference type="EMBL" id="EPQ56188.1"/>
    </source>
</evidence>
<name>S7QA09_GLOTA</name>
<evidence type="ECO:0000313" key="3">
    <source>
        <dbReference type="Proteomes" id="UP000030669"/>
    </source>
</evidence>
<feature type="compositionally biased region" description="Polar residues" evidence="1">
    <location>
        <begin position="23"/>
        <end position="32"/>
    </location>
</feature>
<feature type="compositionally biased region" description="Polar residues" evidence="1">
    <location>
        <begin position="443"/>
        <end position="480"/>
    </location>
</feature>
<dbReference type="Proteomes" id="UP000030669">
    <property type="component" value="Unassembled WGS sequence"/>
</dbReference>
<feature type="compositionally biased region" description="Low complexity" evidence="1">
    <location>
        <begin position="355"/>
        <end position="364"/>
    </location>
</feature>
<protein>
    <submittedName>
        <fullName evidence="2">Uncharacterized protein</fullName>
    </submittedName>
</protein>
<sequence length="532" mass="56339">MNQMGTPQMGHMNRGGMPPPNGTQPGMPNSAHQTPQPPFRSPSRPSTPGQNSITHASPSMAARQTPNLAQHELINNEFRQVPMQALPQLKQEIGLGDKDLQAFTVQDKHNIIQAWRRRVQKPPQGQPNAVAGPSGTPMMAPGNPRLQPNQQQGQPQGMAPGQQRPIKRNSTSPAEEQDSLLRTDSSPPDRKRPRRSPNPEHQQQQQGQQQQQSQQPAMAPFPHAHPQGGGPGGPGGPQHMPNVLMRPPQMGGPPMGNFPGQPGMPNMINNPGMNMGMGQMGPGGMNAMSPGMMNHPQGGMVNPGPHSQQQYRQTMHNLHKSNLPPGALNMMPGQNMNSPHSNDPLFNNADGGQGQRQPFPGGVPNNRMQGPKAGQMPPPPSPAMNGIGKGPQGGPKPEGVSEQGAQNGRPEGSPQNASAGIGQGQNQQQGNPGQPSTAPPTPASNGMTAPSPSQILSSSAPGMNPSSGNSTDSMPSNLFTTDFMSSMGSMNGGAFDDIDPAIFGGLRDTDINFERDFGQWFNPDDVALDMTK</sequence>
<organism evidence="2 3">
    <name type="scientific">Gloeophyllum trabeum (strain ATCC 11539 / FP-39264 / Madison 617)</name>
    <name type="common">Brown rot fungus</name>
    <dbReference type="NCBI Taxonomy" id="670483"/>
    <lineage>
        <taxon>Eukaryota</taxon>
        <taxon>Fungi</taxon>
        <taxon>Dikarya</taxon>
        <taxon>Basidiomycota</taxon>
        <taxon>Agaricomycotina</taxon>
        <taxon>Agaricomycetes</taxon>
        <taxon>Gloeophyllales</taxon>
        <taxon>Gloeophyllaceae</taxon>
        <taxon>Gloeophyllum</taxon>
    </lineage>
</organism>
<feature type="compositionally biased region" description="Polar residues" evidence="1">
    <location>
        <begin position="332"/>
        <end position="345"/>
    </location>
</feature>
<feature type="compositionally biased region" description="Low complexity" evidence="1">
    <location>
        <begin position="141"/>
        <end position="164"/>
    </location>
</feature>
<dbReference type="AlphaFoldDB" id="S7QA09"/>
<feature type="region of interest" description="Disordered" evidence="1">
    <location>
        <begin position="1"/>
        <end position="69"/>
    </location>
</feature>